<dbReference type="SUPFAM" id="SSF63411">
    <property type="entry name" value="LuxS/MPP-like metallohydrolase"/>
    <property type="match status" value="4"/>
</dbReference>
<dbReference type="GO" id="GO:0046872">
    <property type="term" value="F:metal ion binding"/>
    <property type="evidence" value="ECO:0007669"/>
    <property type="project" value="InterPro"/>
</dbReference>
<dbReference type="AlphaFoldDB" id="A0A1E8E507"/>
<dbReference type="Gene3D" id="3.30.830.10">
    <property type="entry name" value="Metalloenzyme, LuxS/M16 peptidase-like"/>
    <property type="match status" value="4"/>
</dbReference>
<evidence type="ECO:0000256" key="1">
    <source>
        <dbReference type="ARBA" id="ARBA00001947"/>
    </source>
</evidence>
<sequence length="938" mass="106137">MKLIGKKKLLRFTTLTLPLCVLAFNGVVFAQPVLVKSQQEIQEYQLDNGLKVILAPNQKENKVFMNMVYLTGSLNDPQGKGGLAHLLEHLAFKGTENVPAEEFQRRLDQYSLMHNASTDYYSTKYTNIIRPETRAVNEMIYLEAERMDKLVMQEKYVPAEIAIVKREREVRMDQPFSVLIDQVWKSAYGNQYFGRLPIGDLNELQSIKMQELNQFYRTWYAPNNAILVMTGKFDQAAVLKQIDQHFSPIAARQIPKQVQVPRLDSNKIQQRNFVVQKGSQLAKFNLYLNGNDEKIKTALVLSPYLHTLQPSGHLYQTLVETGKSTMVQSSTWLDQDFNLVLMGALYAPNHDAKQVQAGLNQSIEQAKNFNDAELQRAKNLIQNQADSVMNDAVALGGRLSDYAVAYQGDWTQYWRDLNSIQQLNADELNQRLKQFFTAQHRVIGDIQPTPEDQKQALTAKNNPNVAKTLDQQDAPVAPLKDVQSYQQEVTDYVQKSKQALIQNEKKIQRGSLKNGAKYALFPTATRDDKTYATISVNFGTAQSLFKQGEILDLTAYLLLRASQEHSLQDIADQSIAAGGSAFAQADANAIHIQIVAKKEKFNAFFNFVLDVMQNPSFEQSQFDLIRSQSLSSLERPYTEPETVAALTMARLIEIYPQGDLRYHFEPEFAKQQLQAATQAQVQQLYRQFFAMNHAHIAITGEFDPKQIKKTLVQRLGQSRNTEAYQRLDSAYTAYPAKKLHVLAEQREFGSYQSLLTLPLGLNHPDTPAMMVLSYILGESQLSSRLAQELREKNALVYGFSSGLSLSEFEPSGALSISAQYSAGKSAQVSQAVHKVLQDLRRDGVSLQEVEAAKADILKKRVTALEDERSIHRMLVPQLEQGRDLRYRERRDQALAKLTKADVDAVIQKYLRLEHLLEVAADQYGQANVEVLPLKPQSK</sequence>
<dbReference type="PANTHER" id="PTHR11851">
    <property type="entry name" value="METALLOPROTEASE"/>
    <property type="match status" value="1"/>
</dbReference>
<evidence type="ECO:0000259" key="5">
    <source>
        <dbReference type="Pfam" id="PF00675"/>
    </source>
</evidence>
<proteinExistence type="inferred from homology"/>
<feature type="domain" description="Peptidase M16 N-terminal" evidence="5">
    <location>
        <begin position="52"/>
        <end position="192"/>
    </location>
</feature>
<reference evidence="7 8" key="1">
    <citation type="submission" date="2016-10" db="EMBL/GenBank/DDBJ databases">
        <title>Genome of airborne Acinetobacter sp. 5-2Ac02 in the hospital environment: Species near to Acinetobacter towneri.</title>
        <authorList>
            <person name="Barbosa B."/>
            <person name="Fernandez-Garcia L."/>
            <person name="Gato E."/>
            <person name="Leao R."/>
            <person name="Albano R."/>
            <person name="Fernandez B."/>
            <person name="Fernandez-Cuenca F."/>
            <person name="Marques E."/>
            <person name="Tomas M."/>
        </authorList>
    </citation>
    <scope>NUCLEOTIDE SEQUENCE [LARGE SCALE GENOMIC DNA]</scope>
    <source>
        <strain evidence="7 8">5-2Ac02</strain>
    </source>
</reference>
<dbReference type="Pfam" id="PF05193">
    <property type="entry name" value="Peptidase_M16_C"/>
    <property type="match status" value="2"/>
</dbReference>
<dbReference type="STRING" id="202956.BJN41_00765"/>
<protein>
    <submittedName>
        <fullName evidence="7">Peptidase M16</fullName>
    </submittedName>
</protein>
<dbReference type="GO" id="GO:0004222">
    <property type="term" value="F:metalloendopeptidase activity"/>
    <property type="evidence" value="ECO:0007669"/>
    <property type="project" value="InterPro"/>
</dbReference>
<dbReference type="InterPro" id="IPR007863">
    <property type="entry name" value="Peptidase_M16_C"/>
</dbReference>
<dbReference type="GO" id="GO:0006508">
    <property type="term" value="P:proteolysis"/>
    <property type="evidence" value="ECO:0007669"/>
    <property type="project" value="InterPro"/>
</dbReference>
<evidence type="ECO:0000259" key="6">
    <source>
        <dbReference type="Pfam" id="PF05193"/>
    </source>
</evidence>
<dbReference type="EMBL" id="MKQS01000001">
    <property type="protein sequence ID" value="OFE44691.1"/>
    <property type="molecule type" value="Genomic_DNA"/>
</dbReference>
<comment type="similarity">
    <text evidence="2 3">Belongs to the peptidase M16 family.</text>
</comment>
<dbReference type="InterPro" id="IPR011249">
    <property type="entry name" value="Metalloenz_LuxS/M16"/>
</dbReference>
<feature type="domain" description="Peptidase M16 C-terminal" evidence="6">
    <location>
        <begin position="677"/>
        <end position="854"/>
    </location>
</feature>
<evidence type="ECO:0000256" key="4">
    <source>
        <dbReference type="SAM" id="SignalP"/>
    </source>
</evidence>
<comment type="caution">
    <text evidence="7">The sequence shown here is derived from an EMBL/GenBank/DDBJ whole genome shotgun (WGS) entry which is preliminary data.</text>
</comment>
<dbReference type="PROSITE" id="PS00143">
    <property type="entry name" value="INSULINASE"/>
    <property type="match status" value="1"/>
</dbReference>
<dbReference type="PANTHER" id="PTHR11851:SF49">
    <property type="entry name" value="MITOCHONDRIAL-PROCESSING PEPTIDASE SUBUNIT ALPHA"/>
    <property type="match status" value="1"/>
</dbReference>
<dbReference type="InterPro" id="IPR050361">
    <property type="entry name" value="MPP/UQCRC_Complex"/>
</dbReference>
<dbReference type="InterPro" id="IPR001431">
    <property type="entry name" value="Pept_M16_Zn_BS"/>
</dbReference>
<dbReference type="RefSeq" id="WP_070152279.1">
    <property type="nucleotide sequence ID" value="NZ_JACANQ010000001.1"/>
</dbReference>
<organism evidence="7 8">
    <name type="scientific">Acinetobacter towneri</name>
    <dbReference type="NCBI Taxonomy" id="202956"/>
    <lineage>
        <taxon>Bacteria</taxon>
        <taxon>Pseudomonadati</taxon>
        <taxon>Pseudomonadota</taxon>
        <taxon>Gammaproteobacteria</taxon>
        <taxon>Moraxellales</taxon>
        <taxon>Moraxellaceae</taxon>
        <taxon>Acinetobacter</taxon>
    </lineage>
</organism>
<evidence type="ECO:0000313" key="8">
    <source>
        <dbReference type="Proteomes" id="UP000186931"/>
    </source>
</evidence>
<dbReference type="Pfam" id="PF00675">
    <property type="entry name" value="Peptidase_M16"/>
    <property type="match status" value="1"/>
</dbReference>
<feature type="domain" description="Peptidase M16 C-terminal" evidence="6">
    <location>
        <begin position="207"/>
        <end position="379"/>
    </location>
</feature>
<name>A0A1E8E507_9GAMM</name>
<evidence type="ECO:0000256" key="2">
    <source>
        <dbReference type="ARBA" id="ARBA00007261"/>
    </source>
</evidence>
<comment type="cofactor">
    <cofactor evidence="1">
        <name>Zn(2+)</name>
        <dbReference type="ChEBI" id="CHEBI:29105"/>
    </cofactor>
</comment>
<evidence type="ECO:0000256" key="3">
    <source>
        <dbReference type="RuleBase" id="RU004447"/>
    </source>
</evidence>
<accession>A0A1E8E507</accession>
<dbReference type="InterPro" id="IPR011765">
    <property type="entry name" value="Pept_M16_N"/>
</dbReference>
<feature type="chain" id="PRO_5009213365" evidence="4">
    <location>
        <begin position="31"/>
        <end position="938"/>
    </location>
</feature>
<evidence type="ECO:0000313" key="7">
    <source>
        <dbReference type="EMBL" id="OFE44691.1"/>
    </source>
</evidence>
<dbReference type="eggNOG" id="COG0612">
    <property type="taxonomic scope" value="Bacteria"/>
</dbReference>
<dbReference type="Proteomes" id="UP000186931">
    <property type="component" value="Unassembled WGS sequence"/>
</dbReference>
<keyword evidence="4" id="KW-0732">Signal</keyword>
<gene>
    <name evidence="7" type="ORF">BJN41_00765</name>
</gene>
<feature type="signal peptide" evidence="4">
    <location>
        <begin position="1"/>
        <end position="30"/>
    </location>
</feature>